<dbReference type="InterPro" id="IPR002942">
    <property type="entry name" value="S4_RNA-bd"/>
</dbReference>
<evidence type="ECO:0000313" key="3">
    <source>
        <dbReference type="EMBL" id="NYS47787.1"/>
    </source>
</evidence>
<gene>
    <name evidence="3" type="ORF">HZY85_06245</name>
</gene>
<dbReference type="PANTHER" id="PTHR13633:SF3">
    <property type="entry name" value="MITOCHONDRIAL TRANSCRIPTION RESCUE FACTOR 1"/>
    <property type="match status" value="1"/>
</dbReference>
<evidence type="ECO:0000259" key="2">
    <source>
        <dbReference type="SMART" id="SM00363"/>
    </source>
</evidence>
<protein>
    <submittedName>
        <fullName evidence="3">RNA-binding protein</fullName>
    </submittedName>
</protein>
<dbReference type="Proteomes" id="UP000531840">
    <property type="component" value="Unassembled WGS sequence"/>
</dbReference>
<evidence type="ECO:0000256" key="1">
    <source>
        <dbReference type="PROSITE-ProRule" id="PRU00182"/>
    </source>
</evidence>
<dbReference type="InterPro" id="IPR012677">
    <property type="entry name" value="Nucleotide-bd_a/b_plait_sf"/>
</dbReference>
<accession>A0ABX2T2C1</accession>
<dbReference type="InterPro" id="IPR040591">
    <property type="entry name" value="RqcP2_RBD"/>
</dbReference>
<name>A0ABX2T2C1_9BACL</name>
<feature type="domain" description="RNA-binding S4" evidence="2">
    <location>
        <begin position="180"/>
        <end position="241"/>
    </location>
</feature>
<dbReference type="Gene3D" id="3.30.70.330">
    <property type="match status" value="1"/>
</dbReference>
<keyword evidence="4" id="KW-1185">Reference proteome</keyword>
<comment type="caution">
    <text evidence="3">The sequence shown here is derived from an EMBL/GenBank/DDBJ whole genome shotgun (WGS) entry which is preliminary data.</text>
</comment>
<evidence type="ECO:0000313" key="4">
    <source>
        <dbReference type="Proteomes" id="UP000531840"/>
    </source>
</evidence>
<reference evidence="3 4" key="1">
    <citation type="submission" date="2020-07" db="EMBL/GenBank/DDBJ databases">
        <title>MOT database genomes.</title>
        <authorList>
            <person name="Joseph S."/>
            <person name="Aduse-Opoku J."/>
            <person name="Hashim A."/>
            <person name="Wade W."/>
            <person name="Curtis M."/>
        </authorList>
    </citation>
    <scope>NUCLEOTIDE SEQUENCE [LARGE SCALE GENOMIC DNA]</scope>
    <source>
        <strain evidence="3 4">CIP 106318</strain>
    </source>
</reference>
<organism evidence="3 4">
    <name type="scientific">Gemelliphila palaticanis</name>
    <dbReference type="NCBI Taxonomy" id="81950"/>
    <lineage>
        <taxon>Bacteria</taxon>
        <taxon>Bacillati</taxon>
        <taxon>Bacillota</taxon>
        <taxon>Bacilli</taxon>
        <taxon>Bacillales</taxon>
        <taxon>Gemellaceae</taxon>
        <taxon>Gemelliphila</taxon>
    </lineage>
</organism>
<dbReference type="CDD" id="cd00165">
    <property type="entry name" value="S4"/>
    <property type="match status" value="1"/>
</dbReference>
<proteinExistence type="predicted"/>
<keyword evidence="1" id="KW-0694">RNA-binding</keyword>
<dbReference type="PROSITE" id="PS50889">
    <property type="entry name" value="S4"/>
    <property type="match status" value="1"/>
</dbReference>
<dbReference type="SMART" id="SM00363">
    <property type="entry name" value="S4"/>
    <property type="match status" value="1"/>
</dbReference>
<dbReference type="EMBL" id="JACBYF010000013">
    <property type="protein sequence ID" value="NYS47787.1"/>
    <property type="molecule type" value="Genomic_DNA"/>
</dbReference>
<sequence>MKKLNSNIFNNEEQLIAKDLLQTINLNSTKNELTPFLTQVEQQVLKKLIDYNKIAVELTFFGGSSDAERCRAKLIFNDYYDISYDIVCLTAKFNSKFQNVKHKDVLGAIHNIGVNYNRIGDIVVKEDDIYIFVDQIVADYIIMNFSRIGKAVLSFEIIENLDIIHLEKQYEKLEIVSSSHRIDSIVSKITNKSRSKVKEMLQKEFIKLNHTIITNGEKNCNIDDLISIRKYGRYTIKNSVQNKKSMKYRITVDKLV</sequence>
<dbReference type="PANTHER" id="PTHR13633">
    <property type="entry name" value="MITOCHONDRIAL TRANSCRIPTION RESCUE FACTOR 1"/>
    <property type="match status" value="1"/>
</dbReference>
<dbReference type="SUPFAM" id="SSF55174">
    <property type="entry name" value="Alpha-L RNA-binding motif"/>
    <property type="match status" value="1"/>
</dbReference>
<dbReference type="Gene3D" id="3.30.1370.160">
    <property type="match status" value="1"/>
</dbReference>
<dbReference type="RefSeq" id="WP_179941574.1">
    <property type="nucleotide sequence ID" value="NZ_JACBYF010000013.1"/>
</dbReference>
<dbReference type="Pfam" id="PF17774">
    <property type="entry name" value="YlmH_RBD"/>
    <property type="match status" value="1"/>
</dbReference>